<evidence type="ECO:0000313" key="1">
    <source>
        <dbReference type="EMBL" id="QIB39102.1"/>
    </source>
</evidence>
<dbReference type="RefSeq" id="WP_137067554.1">
    <property type="nucleotide sequence ID" value="NZ_CP048632.1"/>
</dbReference>
<sequence>MDEIHPFGHDIFLFLRRAEIRLDNAITAQANVPISLMTHWLMGSLPVCHANEYPLCEARRTGVFMLHLSRTACP</sequence>
<reference evidence="1 2" key="1">
    <citation type="submission" date="2020-02" db="EMBL/GenBank/DDBJ databases">
        <title>Plant-Promoting Endophytic Bacterium Rhizobium oryzihabitans sp. nov., Isolated from the Root of Rice.</title>
        <authorList>
            <person name="zhao J."/>
            <person name="Zhang G."/>
        </authorList>
    </citation>
    <scope>NUCLEOTIDE SEQUENCE [LARGE SCALE GENOMIC DNA]</scope>
    <source>
        <strain evidence="1 2">M15</strain>
    </source>
</reference>
<gene>
    <name evidence="1" type="ORF">G3A56_14740</name>
</gene>
<organism evidence="1 2">
    <name type="scientific">Rhizobium oryzihabitans</name>
    <dbReference type="NCBI Taxonomy" id="2267833"/>
    <lineage>
        <taxon>Bacteria</taxon>
        <taxon>Pseudomonadati</taxon>
        <taxon>Pseudomonadota</taxon>
        <taxon>Alphaproteobacteria</taxon>
        <taxon>Hyphomicrobiales</taxon>
        <taxon>Rhizobiaceae</taxon>
        <taxon>Rhizobium/Agrobacterium group</taxon>
        <taxon>Rhizobium</taxon>
    </lineage>
</organism>
<protein>
    <submittedName>
        <fullName evidence="1">Uncharacterized protein</fullName>
    </submittedName>
</protein>
<dbReference type="KEGG" id="roy:G3A56_14740"/>
<accession>A0A7L5BJU2</accession>
<evidence type="ECO:0000313" key="2">
    <source>
        <dbReference type="Proteomes" id="UP000464865"/>
    </source>
</evidence>
<dbReference type="EMBL" id="CP048632">
    <property type="protein sequence ID" value="QIB39102.1"/>
    <property type="molecule type" value="Genomic_DNA"/>
</dbReference>
<name>A0A7L5BJU2_9HYPH</name>
<proteinExistence type="predicted"/>
<dbReference type="AlphaFoldDB" id="A0A7L5BJU2"/>
<dbReference type="Proteomes" id="UP000464865">
    <property type="component" value="Chromosome M15-11"/>
</dbReference>
<keyword evidence="2" id="KW-1185">Reference proteome</keyword>